<name>A0A9P9HZK4_FUSRE</name>
<dbReference type="EMBL" id="JAGMUX010000003">
    <property type="protein sequence ID" value="KAH7265539.1"/>
    <property type="molecule type" value="Genomic_DNA"/>
</dbReference>
<dbReference type="GeneID" id="70221888"/>
<proteinExistence type="predicted"/>
<dbReference type="OrthoDB" id="10253736at2759"/>
<gene>
    <name evidence="1" type="ORF">BKA55DRAFT_559167</name>
</gene>
<comment type="caution">
    <text evidence="1">The sequence shown here is derived from an EMBL/GenBank/DDBJ whole genome shotgun (WGS) entry which is preliminary data.</text>
</comment>
<sequence>MFTGVKSVPGMSTMTTEYLADKICNILMSGRGQNIIVPAAAAMSPWVRVLPGWVHVLLQDAAAPAFTDLKPHDPFKQAD</sequence>
<evidence type="ECO:0000313" key="2">
    <source>
        <dbReference type="Proteomes" id="UP000720189"/>
    </source>
</evidence>
<evidence type="ECO:0000313" key="1">
    <source>
        <dbReference type="EMBL" id="KAH7265539.1"/>
    </source>
</evidence>
<dbReference type="RefSeq" id="XP_046054274.1">
    <property type="nucleotide sequence ID" value="XM_046191934.1"/>
</dbReference>
<dbReference type="AlphaFoldDB" id="A0A9P9HZK4"/>
<dbReference type="Proteomes" id="UP000720189">
    <property type="component" value="Unassembled WGS sequence"/>
</dbReference>
<keyword evidence="2" id="KW-1185">Reference proteome</keyword>
<accession>A0A9P9HZK4</accession>
<reference evidence="1" key="1">
    <citation type="journal article" date="2021" name="Nat. Commun.">
        <title>Genetic determinants of endophytism in the Arabidopsis root mycobiome.</title>
        <authorList>
            <person name="Mesny F."/>
            <person name="Miyauchi S."/>
            <person name="Thiergart T."/>
            <person name="Pickel B."/>
            <person name="Atanasova L."/>
            <person name="Karlsson M."/>
            <person name="Huettel B."/>
            <person name="Barry K.W."/>
            <person name="Haridas S."/>
            <person name="Chen C."/>
            <person name="Bauer D."/>
            <person name="Andreopoulos W."/>
            <person name="Pangilinan J."/>
            <person name="LaButti K."/>
            <person name="Riley R."/>
            <person name="Lipzen A."/>
            <person name="Clum A."/>
            <person name="Drula E."/>
            <person name="Henrissat B."/>
            <person name="Kohler A."/>
            <person name="Grigoriev I.V."/>
            <person name="Martin F.M."/>
            <person name="Hacquard S."/>
        </authorList>
    </citation>
    <scope>NUCLEOTIDE SEQUENCE</scope>
    <source>
        <strain evidence="1">MPI-CAGE-AT-0023</strain>
    </source>
</reference>
<protein>
    <submittedName>
        <fullName evidence="1">Uncharacterized protein</fullName>
    </submittedName>
</protein>
<organism evidence="1 2">
    <name type="scientific">Fusarium redolens</name>
    <dbReference type="NCBI Taxonomy" id="48865"/>
    <lineage>
        <taxon>Eukaryota</taxon>
        <taxon>Fungi</taxon>
        <taxon>Dikarya</taxon>
        <taxon>Ascomycota</taxon>
        <taxon>Pezizomycotina</taxon>
        <taxon>Sordariomycetes</taxon>
        <taxon>Hypocreomycetidae</taxon>
        <taxon>Hypocreales</taxon>
        <taxon>Nectriaceae</taxon>
        <taxon>Fusarium</taxon>
        <taxon>Fusarium redolens species complex</taxon>
    </lineage>
</organism>